<dbReference type="EMBL" id="GDHF01016897">
    <property type="protein sequence ID" value="JAI35417.1"/>
    <property type="molecule type" value="Transcribed_RNA"/>
</dbReference>
<dbReference type="AlphaFoldDB" id="A0A0K8UHW0"/>
<keyword evidence="1" id="KW-1133">Transmembrane helix</keyword>
<protein>
    <submittedName>
        <fullName evidence="2">Uncharacterized protein</fullName>
    </submittedName>
</protein>
<accession>A0A0K8UHW0</accession>
<evidence type="ECO:0000256" key="1">
    <source>
        <dbReference type="SAM" id="Phobius"/>
    </source>
</evidence>
<gene>
    <name evidence="3" type="ORF">c0_g1_i1</name>
    <name evidence="2" type="ORF">c0_g1_i2</name>
</gene>
<proteinExistence type="predicted"/>
<keyword evidence="1" id="KW-0472">Membrane</keyword>
<evidence type="ECO:0000313" key="2">
    <source>
        <dbReference type="EMBL" id="JAI26252.1"/>
    </source>
</evidence>
<dbReference type="EMBL" id="GDHF01026062">
    <property type="protein sequence ID" value="JAI26252.1"/>
    <property type="molecule type" value="Transcribed_RNA"/>
</dbReference>
<feature type="transmembrane region" description="Helical" evidence="1">
    <location>
        <begin position="6"/>
        <end position="28"/>
    </location>
</feature>
<reference evidence="2" key="1">
    <citation type="submission" date="2015-06" db="EMBL/GenBank/DDBJ databases">
        <authorList>
            <person name="Hoefler B.C."/>
            <person name="Straight P.D."/>
        </authorList>
    </citation>
    <scope>NUCLEOTIDE SEQUENCE</scope>
</reference>
<evidence type="ECO:0000313" key="3">
    <source>
        <dbReference type="EMBL" id="JAI35417.1"/>
    </source>
</evidence>
<sequence length="99" mass="10999">MEMLIELITFIVVVIIVVIIICFICVVIRRSSGEQNLVHPDVVEMQPFRQIPNQADQQRNGPALLVVSVNELVSRAHPQMNVRLGGPAEELQFAEAPAV</sequence>
<keyword evidence="1" id="KW-0812">Transmembrane</keyword>
<organism evidence="2">
    <name type="scientific">Bactrocera latifrons</name>
    <name type="common">Malaysian fruit fly</name>
    <name type="synonym">Chaetodacus latifrons</name>
    <dbReference type="NCBI Taxonomy" id="174628"/>
    <lineage>
        <taxon>Eukaryota</taxon>
        <taxon>Metazoa</taxon>
        <taxon>Ecdysozoa</taxon>
        <taxon>Arthropoda</taxon>
        <taxon>Hexapoda</taxon>
        <taxon>Insecta</taxon>
        <taxon>Pterygota</taxon>
        <taxon>Neoptera</taxon>
        <taxon>Endopterygota</taxon>
        <taxon>Diptera</taxon>
        <taxon>Brachycera</taxon>
        <taxon>Muscomorpha</taxon>
        <taxon>Tephritoidea</taxon>
        <taxon>Tephritidae</taxon>
        <taxon>Bactrocera</taxon>
        <taxon>Bactrocera</taxon>
    </lineage>
</organism>
<name>A0A0K8UHW0_BACLA</name>